<organism evidence="1 2">
    <name type="scientific">Mucor flavus</name>
    <dbReference type="NCBI Taxonomy" id="439312"/>
    <lineage>
        <taxon>Eukaryota</taxon>
        <taxon>Fungi</taxon>
        <taxon>Fungi incertae sedis</taxon>
        <taxon>Mucoromycota</taxon>
        <taxon>Mucoromycotina</taxon>
        <taxon>Mucoromycetes</taxon>
        <taxon>Mucorales</taxon>
        <taxon>Mucorineae</taxon>
        <taxon>Mucoraceae</taxon>
        <taxon>Mucor</taxon>
    </lineage>
</organism>
<dbReference type="Proteomes" id="UP001473302">
    <property type="component" value="Unassembled WGS sequence"/>
</dbReference>
<comment type="caution">
    <text evidence="1">The sequence shown here is derived from an EMBL/GenBank/DDBJ whole genome shotgun (WGS) entry which is preliminary data.</text>
</comment>
<evidence type="ECO:0000313" key="2">
    <source>
        <dbReference type="Proteomes" id="UP001473302"/>
    </source>
</evidence>
<name>A0ABP9Z551_9FUNG</name>
<proteinExistence type="predicted"/>
<keyword evidence="2" id="KW-1185">Reference proteome</keyword>
<sequence length="82" mass="9492">MVIIVGKYFDTVMDGNINTKFCRLANNDQREQVTFGIFCCGSDIELFFIVSTFAINDNLEKLCIYYNYTSFFKPTAIFTNNE</sequence>
<accession>A0ABP9Z551</accession>
<gene>
    <name evidence="1" type="ORF">MFLAVUS_007734</name>
</gene>
<dbReference type="EMBL" id="BAABUK010000020">
    <property type="protein sequence ID" value="GAA5814240.1"/>
    <property type="molecule type" value="Genomic_DNA"/>
</dbReference>
<evidence type="ECO:0000313" key="1">
    <source>
        <dbReference type="EMBL" id="GAA5814240.1"/>
    </source>
</evidence>
<reference evidence="1 2" key="1">
    <citation type="submission" date="2024-04" db="EMBL/GenBank/DDBJ databases">
        <title>genome sequences of Mucor flavus KT1a and Helicostylum pulchrum KT1b strains isolated from the surface of a dry-aged beef.</title>
        <authorList>
            <person name="Toyotome T."/>
            <person name="Hosono M."/>
            <person name="Torimaru M."/>
            <person name="Fukuda K."/>
            <person name="Mikami N."/>
        </authorList>
    </citation>
    <scope>NUCLEOTIDE SEQUENCE [LARGE SCALE GENOMIC DNA]</scope>
    <source>
        <strain evidence="1 2">KT1a</strain>
    </source>
</reference>
<protein>
    <submittedName>
        <fullName evidence="1">Uncharacterized protein</fullName>
    </submittedName>
</protein>